<dbReference type="AlphaFoldDB" id="A0AAX0Q439"/>
<dbReference type="EMBL" id="LMVO01000047">
    <property type="protein sequence ID" value="PAV08423.1"/>
    <property type="molecule type" value="Genomic_DNA"/>
</dbReference>
<sequence>MDPKNDEITGIWHADQEYADGGMFFQLTYVFADDGTVSEFWYDSGDGTLKRQYDLFWERDAEGEYTLNDGNDFRKYTIAEGKLCDVYFELYYHREK</sequence>
<protein>
    <recommendedName>
        <fullName evidence="3">DUF5640 domain-containing protein</fullName>
    </recommendedName>
</protein>
<comment type="caution">
    <text evidence="1">The sequence shown here is derived from an EMBL/GenBank/DDBJ whole genome shotgun (WGS) entry which is preliminary data.</text>
</comment>
<gene>
    <name evidence="1" type="ORF">ASJ83_03635</name>
</gene>
<name>A0AAX0Q439_9EURY</name>
<evidence type="ECO:0000313" key="1">
    <source>
        <dbReference type="EMBL" id="PAV08423.1"/>
    </source>
</evidence>
<proteinExistence type="predicted"/>
<keyword evidence="2" id="KW-1185">Reference proteome</keyword>
<evidence type="ECO:0000313" key="2">
    <source>
        <dbReference type="Proteomes" id="UP000243820"/>
    </source>
</evidence>
<accession>A0AAX0Q439</accession>
<organism evidence="1 2">
    <name type="scientific">Methanocorpusculum parvum</name>
    <dbReference type="NCBI Taxonomy" id="2193"/>
    <lineage>
        <taxon>Archaea</taxon>
        <taxon>Methanobacteriati</taxon>
        <taxon>Methanobacteriota</taxon>
        <taxon>Stenosarchaea group</taxon>
        <taxon>Methanomicrobia</taxon>
        <taxon>Methanomicrobiales</taxon>
        <taxon>Methanocorpusculaceae</taxon>
        <taxon>Methanocorpusculum</taxon>
    </lineage>
</organism>
<evidence type="ECO:0008006" key="3">
    <source>
        <dbReference type="Google" id="ProtNLM"/>
    </source>
</evidence>
<dbReference type="Proteomes" id="UP000243820">
    <property type="component" value="Unassembled WGS sequence"/>
</dbReference>
<reference evidence="1 2" key="1">
    <citation type="journal article" date="2017" name="BMC Genomics">
        <title>Genomic analysis of methanogenic archaea reveals a shift towards energy conservation.</title>
        <authorList>
            <person name="Gilmore S.P."/>
            <person name="Henske J.K."/>
            <person name="Sexton J.A."/>
            <person name="Solomon K.V."/>
            <person name="Seppala S."/>
            <person name="Yoo J.I."/>
            <person name="Huyett L.M."/>
            <person name="Pressman A."/>
            <person name="Cogan J.Z."/>
            <person name="Kivenson V."/>
            <person name="Peng X."/>
            <person name="Tan Y."/>
            <person name="Valentine D.L."/>
            <person name="O'Malley M.A."/>
        </authorList>
    </citation>
    <scope>NUCLEOTIDE SEQUENCE [LARGE SCALE GENOMIC DNA]</scope>
    <source>
        <strain evidence="1 2">XII</strain>
    </source>
</reference>